<sequence>MTESNVEPVETEEEVVEPELKEVDNIVSQIRYAPDPCSTCG</sequence>
<gene>
    <name evidence="1" type="primary">48</name>
    <name evidence="1" type="ORF">SEA_MOLIVIA_48</name>
</gene>
<organism evidence="1 2">
    <name type="scientific">Arthrobacter phage Molivia</name>
    <dbReference type="NCBI Taxonomy" id="2015839"/>
    <lineage>
        <taxon>Viruses</taxon>
        <taxon>Duplodnaviria</taxon>
        <taxon>Heunggongvirae</taxon>
        <taxon>Uroviricota</taxon>
        <taxon>Caudoviricetes</taxon>
        <taxon>Amigovirus</taxon>
        <taxon>Amigovirus molivia</taxon>
    </lineage>
</organism>
<evidence type="ECO:0000313" key="2">
    <source>
        <dbReference type="Proteomes" id="UP000225204"/>
    </source>
</evidence>
<dbReference type="Proteomes" id="UP000225204">
    <property type="component" value="Segment"/>
</dbReference>
<dbReference type="EMBL" id="MF185731">
    <property type="protein sequence ID" value="ASX99272.1"/>
    <property type="molecule type" value="Genomic_DNA"/>
</dbReference>
<protein>
    <submittedName>
        <fullName evidence="1">Uncharacterized protein</fullName>
    </submittedName>
</protein>
<keyword evidence="2" id="KW-1185">Reference proteome</keyword>
<proteinExistence type="predicted"/>
<accession>A0A286S2C2</accession>
<dbReference type="GeneID" id="40086260"/>
<name>A0A286S2C2_9CAUD</name>
<dbReference type="KEGG" id="vg:40086260"/>
<evidence type="ECO:0000313" key="1">
    <source>
        <dbReference type="EMBL" id="ASX99272.1"/>
    </source>
</evidence>
<reference evidence="2" key="1">
    <citation type="submission" date="2017-06" db="EMBL/GenBank/DDBJ databases">
        <authorList>
            <person name="Kim H.J."/>
            <person name="Triplett B.A."/>
        </authorList>
    </citation>
    <scope>NUCLEOTIDE SEQUENCE [LARGE SCALE GENOMIC DNA]</scope>
</reference>
<dbReference type="RefSeq" id="YP_009610172.1">
    <property type="nucleotide sequence ID" value="NC_042001.1"/>
</dbReference>